<accession>A0A6M3IU16</accession>
<sequence length="399" mass="47305">MYMNLCQNLIRNKDINMSKLIKIRSSEKKNYITIDTYSIRDKNLSWKAKGLHIYLTSCPPDWKIWRKSLMKEATDGDSSLRSAIKELMDNNYLKIEKEKDESGKYSISNWMIIENPSTYDPPYVENPHEEVLCAESPHVENLTYKNIIYKNKEGRTKKEDNKDISSGDIFIKNKKVHSAIFNKWNSAKIIIHRELPPSCREKIDLVLKYVSIDVLLESIQLYGEIVNDDRYYFTYRWSLEAFLERGLSKRGLHQKGFWMFTPESNPKERFLSYKNADNDPFEPLRKKFIPTTTVWTNTSILDEKRNTYYGFKLDMIKRYFNRVGDLDEYLSLSRDNITGKRKSISFTMFCELEFAIAALFFHRKSLLDSKLGILNEYMTIWIIEKDRFGEQAKEMREEI</sequence>
<evidence type="ECO:0000313" key="1">
    <source>
        <dbReference type="EMBL" id="QJA61003.1"/>
    </source>
</evidence>
<name>A0A6M3IU16_9ZZZZ</name>
<gene>
    <name evidence="1" type="ORF">MM415B01009_0004</name>
</gene>
<dbReference type="EMBL" id="MT141428">
    <property type="protein sequence ID" value="QJA61003.1"/>
    <property type="molecule type" value="Genomic_DNA"/>
</dbReference>
<proteinExistence type="predicted"/>
<protein>
    <submittedName>
        <fullName evidence="1">Uncharacterized protein</fullName>
    </submittedName>
</protein>
<organism evidence="1">
    <name type="scientific">viral metagenome</name>
    <dbReference type="NCBI Taxonomy" id="1070528"/>
    <lineage>
        <taxon>unclassified sequences</taxon>
        <taxon>metagenomes</taxon>
        <taxon>organismal metagenomes</taxon>
    </lineage>
</organism>
<dbReference type="AlphaFoldDB" id="A0A6M3IU16"/>
<reference evidence="1" key="1">
    <citation type="submission" date="2020-03" db="EMBL/GenBank/DDBJ databases">
        <title>The deep terrestrial virosphere.</title>
        <authorList>
            <person name="Holmfeldt K."/>
            <person name="Nilsson E."/>
            <person name="Simone D."/>
            <person name="Lopez-Fernandez M."/>
            <person name="Wu X."/>
            <person name="de Brujin I."/>
            <person name="Lundin D."/>
            <person name="Andersson A."/>
            <person name="Bertilsson S."/>
            <person name="Dopson M."/>
        </authorList>
    </citation>
    <scope>NUCLEOTIDE SEQUENCE</scope>
    <source>
        <strain evidence="1">MM415B01009</strain>
    </source>
</reference>